<dbReference type="Proteomes" id="UP000628442">
    <property type="component" value="Unassembled WGS sequence"/>
</dbReference>
<organism evidence="1 4">
    <name type="scientific">Pseudoduganella albidiflava</name>
    <dbReference type="NCBI Taxonomy" id="321983"/>
    <lineage>
        <taxon>Bacteria</taxon>
        <taxon>Pseudomonadati</taxon>
        <taxon>Pseudomonadota</taxon>
        <taxon>Betaproteobacteria</taxon>
        <taxon>Burkholderiales</taxon>
        <taxon>Oxalobacteraceae</taxon>
        <taxon>Telluria group</taxon>
        <taxon>Pseudoduganella</taxon>
    </lineage>
</organism>
<dbReference type="CDD" id="cd14728">
    <property type="entry name" value="Ere-like"/>
    <property type="match status" value="1"/>
</dbReference>
<dbReference type="InterPro" id="IPR007815">
    <property type="entry name" value="Emycin_Estase"/>
</dbReference>
<dbReference type="GO" id="GO:0046677">
    <property type="term" value="P:response to antibiotic"/>
    <property type="evidence" value="ECO:0007669"/>
    <property type="project" value="InterPro"/>
</dbReference>
<dbReference type="Pfam" id="PF05139">
    <property type="entry name" value="Erythro_esteras"/>
    <property type="match status" value="1"/>
</dbReference>
<dbReference type="OrthoDB" id="9810066at2"/>
<dbReference type="Gene3D" id="1.20.1440.30">
    <property type="entry name" value="Biosynthetic Protein domain"/>
    <property type="match status" value="1"/>
</dbReference>
<dbReference type="Gene3D" id="3.30.1870.10">
    <property type="entry name" value="EreA-like, domain 2"/>
    <property type="match status" value="1"/>
</dbReference>
<dbReference type="RefSeq" id="WP_131146221.1">
    <property type="nucleotide sequence ID" value="NZ_BMWV01000019.1"/>
</dbReference>
<evidence type="ECO:0000313" key="3">
    <source>
        <dbReference type="Proteomes" id="UP000292307"/>
    </source>
</evidence>
<protein>
    <submittedName>
        <fullName evidence="2">Erythromycin esterase family protein</fullName>
    </submittedName>
</protein>
<gene>
    <name evidence="2" type="ORF">EYF70_15505</name>
    <name evidence="1" type="ORF">GCM10007387_54920</name>
</gene>
<dbReference type="EMBL" id="CP036401">
    <property type="protein sequence ID" value="QBI02105.1"/>
    <property type="molecule type" value="Genomic_DNA"/>
</dbReference>
<dbReference type="SUPFAM" id="SSF159501">
    <property type="entry name" value="EreA/ChaN-like"/>
    <property type="match status" value="1"/>
</dbReference>
<dbReference type="InterPro" id="IPR014622">
    <property type="entry name" value="UCP036794_erythomycin"/>
</dbReference>
<dbReference type="InterPro" id="IPR052036">
    <property type="entry name" value="Hydrolase/PRTase-associated"/>
</dbReference>
<evidence type="ECO:0000313" key="4">
    <source>
        <dbReference type="Proteomes" id="UP000628442"/>
    </source>
</evidence>
<dbReference type="PANTHER" id="PTHR31299:SF0">
    <property type="entry name" value="ESTERASE, PUTATIVE (AFU_ORTHOLOGUE AFUA_1G05850)-RELATED"/>
    <property type="match status" value="1"/>
</dbReference>
<dbReference type="Proteomes" id="UP000292307">
    <property type="component" value="Chromosome"/>
</dbReference>
<dbReference type="AlphaFoldDB" id="A0A411WZT2"/>
<dbReference type="PANTHER" id="PTHR31299">
    <property type="entry name" value="ESTERASE, PUTATIVE (AFU_ORTHOLOGUE AFUA_1G05850)-RELATED"/>
    <property type="match status" value="1"/>
</dbReference>
<reference evidence="1" key="3">
    <citation type="submission" date="2022-12" db="EMBL/GenBank/DDBJ databases">
        <authorList>
            <person name="Sun Q."/>
            <person name="Kim S."/>
        </authorList>
    </citation>
    <scope>NUCLEOTIDE SEQUENCE</scope>
    <source>
        <strain evidence="1">KCTC 12343</strain>
    </source>
</reference>
<evidence type="ECO:0000313" key="2">
    <source>
        <dbReference type="EMBL" id="QBI02105.1"/>
    </source>
</evidence>
<accession>A0A411WZT2</accession>
<dbReference type="Gene3D" id="3.40.1660.10">
    <property type="entry name" value="EreA-like (biosynthetic domain)"/>
    <property type="match status" value="1"/>
</dbReference>
<proteinExistence type="predicted"/>
<reference evidence="1" key="1">
    <citation type="journal article" date="2014" name="Int. J. Syst. Evol. Microbiol.">
        <title>Complete genome sequence of Corynebacterium casei LMG S-19264T (=DSM 44701T), isolated from a smear-ripened cheese.</title>
        <authorList>
            <consortium name="US DOE Joint Genome Institute (JGI-PGF)"/>
            <person name="Walter F."/>
            <person name="Albersmeier A."/>
            <person name="Kalinowski J."/>
            <person name="Ruckert C."/>
        </authorList>
    </citation>
    <scope>NUCLEOTIDE SEQUENCE</scope>
    <source>
        <strain evidence="1">KCTC 12343</strain>
    </source>
</reference>
<keyword evidence="3" id="KW-1185">Reference proteome</keyword>
<dbReference type="EMBL" id="BMWV01000019">
    <property type="protein sequence ID" value="GGY65594.1"/>
    <property type="molecule type" value="Genomic_DNA"/>
</dbReference>
<reference evidence="2 3" key="2">
    <citation type="submission" date="2019-02" db="EMBL/GenBank/DDBJ databases">
        <title>Draft Genome Sequences of Six Type Strains of the Genus Massilia.</title>
        <authorList>
            <person name="Miess H."/>
            <person name="Frediansyhah A."/>
            <person name="Gross H."/>
        </authorList>
    </citation>
    <scope>NUCLEOTIDE SEQUENCE [LARGE SCALE GENOMIC DNA]</scope>
    <source>
        <strain evidence="2 3">DSM 17472</strain>
    </source>
</reference>
<evidence type="ECO:0000313" key="1">
    <source>
        <dbReference type="EMBL" id="GGY65594.1"/>
    </source>
</evidence>
<name>A0A411WZT2_9BURK</name>
<sequence>MTDKKIIQALQGEARPLSAAEDFDYLLESIGDASIVLLGEATHGTREFYRLRAEISKRLIVEKGFDAIAVEADWPDALRVSRYVQHGGDDMTAEGALAGFQRFPQWMWRNHEIVDLVNWLRLHNAHVASSVRRVGFYGLDLYSLRQSMDAVIAYLDEEDPEAAERARQRYGCIDHMAEDPQQYGYATTFGMKPHCEQEVMRQLVELTRQASLHVRETGGQVPDELFYAQQNARVARNAETYYRSMFQSRDESWNVRDSHMAETLEALREHISQRTGRPGKIVVWAHNSHLGDARATEMGEHGQLNLGQLVRERYRPDDIFLLGFTTHTGTVTAATDWDGPAELKPVVASRPDSVERLMHETSIATGLPQFLLPIRGHDSMLARLPSRYLERAIGVIYRPDTERYSHYFHADAAKQFDALVHVDRSTALRPLERSALWKQDEVPETYPSGL</sequence>
<dbReference type="PIRSF" id="PIRSF036794">
    <property type="entry name" value="UCP_erythr_ester"/>
    <property type="match status" value="1"/>
</dbReference>